<dbReference type="VEuPathDB" id="FungiDB:PSHT_14953"/>
<evidence type="ECO:0000313" key="3">
    <source>
        <dbReference type="Proteomes" id="UP000238274"/>
    </source>
</evidence>
<keyword evidence="3" id="KW-1185">Reference proteome</keyword>
<dbReference type="Proteomes" id="UP000238274">
    <property type="component" value="Unassembled WGS sequence"/>
</dbReference>
<accession>A0A2S4UHT4</accession>
<organism evidence="2 3">
    <name type="scientific">Puccinia striiformis</name>
    <dbReference type="NCBI Taxonomy" id="27350"/>
    <lineage>
        <taxon>Eukaryota</taxon>
        <taxon>Fungi</taxon>
        <taxon>Dikarya</taxon>
        <taxon>Basidiomycota</taxon>
        <taxon>Pucciniomycotina</taxon>
        <taxon>Pucciniomycetes</taxon>
        <taxon>Pucciniales</taxon>
        <taxon>Pucciniaceae</taxon>
        <taxon>Puccinia</taxon>
    </lineage>
</organism>
<protein>
    <submittedName>
        <fullName evidence="2">Uncharacterized protein</fullName>
    </submittedName>
</protein>
<dbReference type="AlphaFoldDB" id="A0A2S4UHT4"/>
<reference evidence="3" key="2">
    <citation type="journal article" date="2018" name="BMC Genomics">
        <title>Genomic insights into host adaptation between the wheat stripe rust pathogen (Puccinia striiformis f. sp. tritici) and the barley stripe rust pathogen (Puccinia striiformis f. sp. hordei).</title>
        <authorList>
            <person name="Xia C."/>
            <person name="Wang M."/>
            <person name="Yin C."/>
            <person name="Cornejo O.E."/>
            <person name="Hulbert S.H."/>
            <person name="Chen X."/>
        </authorList>
    </citation>
    <scope>NUCLEOTIDE SEQUENCE [LARGE SCALE GENOMIC DNA]</scope>
    <source>
        <strain evidence="3">93TX-2</strain>
    </source>
</reference>
<proteinExistence type="predicted"/>
<sequence>MVPEKSSTAAASTSQINKTPHDPTLEAITLMAPMFVDQPILAPIFLDSSFC</sequence>
<feature type="region of interest" description="Disordered" evidence="1">
    <location>
        <begin position="1"/>
        <end position="23"/>
    </location>
</feature>
<reference evidence="3" key="3">
    <citation type="journal article" date="2018" name="Mol. Plant Microbe Interact.">
        <title>Genome sequence resources for the wheat stripe rust pathogen (Puccinia striiformis f. sp. tritici) and the barley stripe rust pathogen (Puccinia striiformis f. sp. hordei).</title>
        <authorList>
            <person name="Xia C."/>
            <person name="Wang M."/>
            <person name="Yin C."/>
            <person name="Cornejo O.E."/>
            <person name="Hulbert S.H."/>
            <person name="Chen X."/>
        </authorList>
    </citation>
    <scope>NUCLEOTIDE SEQUENCE [LARGE SCALE GENOMIC DNA]</scope>
    <source>
        <strain evidence="3">93TX-2</strain>
    </source>
</reference>
<evidence type="ECO:0000313" key="2">
    <source>
        <dbReference type="EMBL" id="POV96786.1"/>
    </source>
</evidence>
<feature type="compositionally biased region" description="Polar residues" evidence="1">
    <location>
        <begin position="1"/>
        <end position="18"/>
    </location>
</feature>
<gene>
    <name evidence="2" type="ORF">PSHT_14953</name>
</gene>
<evidence type="ECO:0000256" key="1">
    <source>
        <dbReference type="SAM" id="MobiDB-lite"/>
    </source>
</evidence>
<dbReference type="EMBL" id="PKSM01000357">
    <property type="protein sequence ID" value="POV96786.1"/>
    <property type="molecule type" value="Genomic_DNA"/>
</dbReference>
<reference evidence="2 3" key="1">
    <citation type="submission" date="2017-12" db="EMBL/GenBank/DDBJ databases">
        <title>Gene loss provides genomic basis for host adaptation in cereal stripe rust fungi.</title>
        <authorList>
            <person name="Xia C."/>
        </authorList>
    </citation>
    <scope>NUCLEOTIDE SEQUENCE [LARGE SCALE GENOMIC DNA]</scope>
    <source>
        <strain evidence="2 3">93TX-2</strain>
    </source>
</reference>
<comment type="caution">
    <text evidence="2">The sequence shown here is derived from an EMBL/GenBank/DDBJ whole genome shotgun (WGS) entry which is preliminary data.</text>
</comment>
<name>A0A2S4UHT4_9BASI</name>